<organism evidence="6 7">
    <name type="scientific">Leptospira kemamanensis</name>
    <dbReference type="NCBI Taxonomy" id="2484942"/>
    <lineage>
        <taxon>Bacteria</taxon>
        <taxon>Pseudomonadati</taxon>
        <taxon>Spirochaetota</taxon>
        <taxon>Spirochaetia</taxon>
        <taxon>Leptospirales</taxon>
        <taxon>Leptospiraceae</taxon>
        <taxon>Leptospira</taxon>
    </lineage>
</organism>
<evidence type="ECO:0000256" key="2">
    <source>
        <dbReference type="ARBA" id="ARBA00022741"/>
    </source>
</evidence>
<dbReference type="RefSeq" id="WP_135618407.1">
    <property type="nucleotide sequence ID" value="NZ_RQGG01000013.1"/>
</dbReference>
<keyword evidence="7" id="KW-1185">Reference proteome</keyword>
<accession>A0A4R9JRQ7</accession>
<evidence type="ECO:0000313" key="6">
    <source>
        <dbReference type="EMBL" id="TGL55188.1"/>
    </source>
</evidence>
<feature type="domain" description="AAA+ ATPase" evidence="5">
    <location>
        <begin position="218"/>
        <end position="352"/>
    </location>
</feature>
<reference evidence="6" key="1">
    <citation type="journal article" date="2019" name="PLoS Negl. Trop. Dis.">
        <title>Revisiting the worldwide diversity of Leptospira species in the environment.</title>
        <authorList>
            <person name="Vincent A.T."/>
            <person name="Schiettekatte O."/>
            <person name="Bourhy P."/>
            <person name="Veyrier F.J."/>
            <person name="Picardeau M."/>
        </authorList>
    </citation>
    <scope>NUCLEOTIDE SEQUENCE [LARGE SCALE GENOMIC DNA]</scope>
    <source>
        <strain evidence="6">201702454</strain>
    </source>
</reference>
<evidence type="ECO:0000259" key="5">
    <source>
        <dbReference type="SMART" id="SM00382"/>
    </source>
</evidence>
<dbReference type="Pfam" id="PF00004">
    <property type="entry name" value="AAA"/>
    <property type="match status" value="1"/>
</dbReference>
<evidence type="ECO:0000256" key="4">
    <source>
        <dbReference type="RuleBase" id="RU003651"/>
    </source>
</evidence>
<dbReference type="InterPro" id="IPR027417">
    <property type="entry name" value="P-loop_NTPase"/>
</dbReference>
<keyword evidence="3 4" id="KW-0067">ATP-binding</keyword>
<dbReference type="AlphaFoldDB" id="A0A4R9JRQ7"/>
<dbReference type="GO" id="GO:0005524">
    <property type="term" value="F:ATP binding"/>
    <property type="evidence" value="ECO:0007669"/>
    <property type="project" value="UniProtKB-KW"/>
</dbReference>
<dbReference type="GO" id="GO:0016887">
    <property type="term" value="F:ATP hydrolysis activity"/>
    <property type="evidence" value="ECO:0007669"/>
    <property type="project" value="InterPro"/>
</dbReference>
<dbReference type="InterPro" id="IPR003960">
    <property type="entry name" value="ATPase_AAA_CS"/>
</dbReference>
<dbReference type="OrthoDB" id="9809379at2"/>
<comment type="caution">
    <text evidence="6">The sequence shown here is derived from an EMBL/GenBank/DDBJ whole genome shotgun (WGS) entry which is preliminary data.</text>
</comment>
<dbReference type="PANTHER" id="PTHR23073">
    <property type="entry name" value="26S PROTEASOME REGULATORY SUBUNIT"/>
    <property type="match status" value="1"/>
</dbReference>
<gene>
    <name evidence="6" type="ORF">EHQ59_06180</name>
</gene>
<dbReference type="SMART" id="SM00382">
    <property type="entry name" value="AAA"/>
    <property type="match status" value="1"/>
</dbReference>
<dbReference type="SUPFAM" id="SSF52540">
    <property type="entry name" value="P-loop containing nucleoside triphosphate hydrolases"/>
    <property type="match status" value="1"/>
</dbReference>
<dbReference type="InterPro" id="IPR003959">
    <property type="entry name" value="ATPase_AAA_core"/>
</dbReference>
<name>A0A4R9JRQ7_9LEPT</name>
<dbReference type="InterPro" id="IPR003593">
    <property type="entry name" value="AAA+_ATPase"/>
</dbReference>
<protein>
    <submittedName>
        <fullName evidence="6">AAA family ATPase</fullName>
    </submittedName>
</protein>
<keyword evidence="2 4" id="KW-0547">Nucleotide-binding</keyword>
<proteinExistence type="inferred from homology"/>
<dbReference type="Proteomes" id="UP000297609">
    <property type="component" value="Unassembled WGS sequence"/>
</dbReference>
<evidence type="ECO:0000256" key="1">
    <source>
        <dbReference type="ARBA" id="ARBA00006914"/>
    </source>
</evidence>
<dbReference type="PROSITE" id="PS00674">
    <property type="entry name" value="AAA"/>
    <property type="match status" value="1"/>
</dbReference>
<dbReference type="Gene3D" id="3.40.50.300">
    <property type="entry name" value="P-loop containing nucleotide triphosphate hydrolases"/>
    <property type="match status" value="1"/>
</dbReference>
<dbReference type="InterPro" id="IPR050221">
    <property type="entry name" value="26S_Proteasome_ATPase"/>
</dbReference>
<evidence type="ECO:0000313" key="7">
    <source>
        <dbReference type="Proteomes" id="UP000297609"/>
    </source>
</evidence>
<comment type="similarity">
    <text evidence="1 4">Belongs to the AAA ATPase family.</text>
</comment>
<evidence type="ECO:0000256" key="3">
    <source>
        <dbReference type="ARBA" id="ARBA00022840"/>
    </source>
</evidence>
<sequence>MKKKTIFPILFFMSNSPSQLDFFKAKELFAIELKQANYQFVQEKEETIFRFRQNAVGKEKILDCLGIVRNYIENFRIYNFEEGYLSLQSLGENLFEPQKNLSSRFRIRFSFKSDLKVECSKLGDFSTKEVQTTLHLFQFLTLDGGTTKDPRSILEPLGVEVYDPILEKAKGNELSFDSVFGYDSVKEQILESLVFPLRRPEPFLEITKLTRQKPTGNLPRAVLFEGEPGVGKTSMAKIVSHLCGVPMVYVPIESILSKYYGESSQNLAMVFDAAALFPKCMLFLDEIDSLATSREDGLFEATRNLLSVLLRKLDGFAEKTGTITIGATNRKNDLDSALLSRFDRKILFPLPNRDERAKILEGYAKQLTQNERETLADLLSHASGRNLKDYCDYVERRWITKNWSQLETLTAPPIQFYLDSFPDFGWKH</sequence>
<dbReference type="EMBL" id="RQGG01000013">
    <property type="protein sequence ID" value="TGL55188.1"/>
    <property type="molecule type" value="Genomic_DNA"/>
</dbReference>